<evidence type="ECO:0000313" key="3">
    <source>
        <dbReference type="EMBL" id="KAL1122512.1"/>
    </source>
</evidence>
<dbReference type="PANTHER" id="PTHR21112:SF0">
    <property type="entry name" value="CHEMOSENSORY PROTEIN A 29A-RELATED"/>
    <property type="match status" value="1"/>
</dbReference>
<gene>
    <name evidence="3" type="ORF">AAG570_002843</name>
</gene>
<evidence type="ECO:0000313" key="4">
    <source>
        <dbReference type="Proteomes" id="UP001558652"/>
    </source>
</evidence>
<accession>A0ABD0YJD5</accession>
<organism evidence="3 4">
    <name type="scientific">Ranatra chinensis</name>
    <dbReference type="NCBI Taxonomy" id="642074"/>
    <lineage>
        <taxon>Eukaryota</taxon>
        <taxon>Metazoa</taxon>
        <taxon>Ecdysozoa</taxon>
        <taxon>Arthropoda</taxon>
        <taxon>Hexapoda</taxon>
        <taxon>Insecta</taxon>
        <taxon>Pterygota</taxon>
        <taxon>Neoptera</taxon>
        <taxon>Paraneoptera</taxon>
        <taxon>Hemiptera</taxon>
        <taxon>Heteroptera</taxon>
        <taxon>Panheteroptera</taxon>
        <taxon>Nepomorpha</taxon>
        <taxon>Nepidae</taxon>
        <taxon>Ranatrinae</taxon>
        <taxon>Ranatra</taxon>
    </lineage>
</organism>
<feature type="signal peptide" evidence="2">
    <location>
        <begin position="1"/>
        <end position="18"/>
    </location>
</feature>
<dbReference type="AlphaFoldDB" id="A0ABD0YJD5"/>
<feature type="chain" id="PRO_5044878371" evidence="2">
    <location>
        <begin position="19"/>
        <end position="246"/>
    </location>
</feature>
<dbReference type="PANTHER" id="PTHR21112">
    <property type="entry name" value="CHEMOSENSORY PROTEIN A 29A-RELATED"/>
    <property type="match status" value="1"/>
</dbReference>
<keyword evidence="2" id="KW-0732">Signal</keyword>
<proteinExistence type="predicted"/>
<protein>
    <submittedName>
        <fullName evidence="3">Uncharacterized protein</fullName>
    </submittedName>
</protein>
<keyword evidence="4" id="KW-1185">Reference proteome</keyword>
<name>A0ABD0YJD5_9HEMI</name>
<reference evidence="3 4" key="1">
    <citation type="submission" date="2024-07" db="EMBL/GenBank/DDBJ databases">
        <title>Chromosome-level genome assembly of the water stick insect Ranatra chinensis (Heteroptera: Nepidae).</title>
        <authorList>
            <person name="Liu X."/>
        </authorList>
    </citation>
    <scope>NUCLEOTIDE SEQUENCE [LARGE SCALE GENOMIC DNA]</scope>
    <source>
        <strain evidence="3">Cailab_2021Rc</strain>
        <tissue evidence="3">Muscle</tissue>
    </source>
</reference>
<feature type="compositionally biased region" description="Polar residues" evidence="1">
    <location>
        <begin position="225"/>
        <end position="235"/>
    </location>
</feature>
<sequence length="246" mass="27727">MKALFVLPLTLAIVVCSATQLVAQFSKHFAGPYNLILRGLDDCPEYESLPAVFKGNKLRKYNRTTYLFSTKLVNTVPISNEMTLTFAPSTFGNGGWSSNQVEQNIGPVCKVMWTLVPITMKAFLDSVGKDDCPIMPGNYTQRDFLFDTNINWPLVPYGKYRYEVKFRLKDKVALCKRVFMDWKQSILNHPLQKIEGSISKAKIDFPAQKSTTAVKKVQAFSQSHARCRNSSANSEASKRSPPLLQE</sequence>
<feature type="region of interest" description="Disordered" evidence="1">
    <location>
        <begin position="225"/>
        <end position="246"/>
    </location>
</feature>
<dbReference type="Proteomes" id="UP001558652">
    <property type="component" value="Unassembled WGS sequence"/>
</dbReference>
<dbReference type="EMBL" id="JBFDAA010000013">
    <property type="protein sequence ID" value="KAL1122512.1"/>
    <property type="molecule type" value="Genomic_DNA"/>
</dbReference>
<evidence type="ECO:0000256" key="1">
    <source>
        <dbReference type="SAM" id="MobiDB-lite"/>
    </source>
</evidence>
<comment type="caution">
    <text evidence="3">The sequence shown here is derived from an EMBL/GenBank/DDBJ whole genome shotgun (WGS) entry which is preliminary data.</text>
</comment>
<evidence type="ECO:0000256" key="2">
    <source>
        <dbReference type="SAM" id="SignalP"/>
    </source>
</evidence>